<sequence>MAAKMAAPKAAAVPKPKKVGGVTKAKTVPSHPPYATMVSAAIKKIGDRTGSSQQAIAKCIGEEYKIEVNKVALSRSLKSGVDAGSLAKVKASYKVVAKEKPAPKKKTAKPKAATANGKEKKVKALKPKKTTKTKKTTKPKAKKVAKPQSD</sequence>
<dbReference type="InterPro" id="IPR005818">
    <property type="entry name" value="Histone_H1/H5_H15"/>
</dbReference>
<dbReference type="AlphaFoldDB" id="A0A5J4Z4T4"/>
<evidence type="ECO:0000256" key="5">
    <source>
        <dbReference type="ARBA" id="ARBA00023242"/>
    </source>
</evidence>
<keyword evidence="3 6" id="KW-0158">Chromosome</keyword>
<evidence type="ECO:0000259" key="8">
    <source>
        <dbReference type="PROSITE" id="PS51504"/>
    </source>
</evidence>
<dbReference type="Proteomes" id="UP000324585">
    <property type="component" value="Unassembled WGS sequence"/>
</dbReference>
<dbReference type="SUPFAM" id="SSF46785">
    <property type="entry name" value="Winged helix' DNA-binding domain"/>
    <property type="match status" value="1"/>
</dbReference>
<dbReference type="Pfam" id="PF00538">
    <property type="entry name" value="Linker_histone"/>
    <property type="match status" value="1"/>
</dbReference>
<dbReference type="GO" id="GO:0005634">
    <property type="term" value="C:nucleus"/>
    <property type="evidence" value="ECO:0007669"/>
    <property type="project" value="UniProtKB-SubCell"/>
</dbReference>
<feature type="region of interest" description="Disordered" evidence="7">
    <location>
        <begin position="97"/>
        <end position="150"/>
    </location>
</feature>
<dbReference type="Gene3D" id="1.10.10.10">
    <property type="entry name" value="Winged helix-like DNA-binding domain superfamily/Winged helix DNA-binding domain"/>
    <property type="match status" value="1"/>
</dbReference>
<organism evidence="9 10">
    <name type="scientific">Porphyridium purpureum</name>
    <name type="common">Red alga</name>
    <name type="synonym">Porphyridium cruentum</name>
    <dbReference type="NCBI Taxonomy" id="35688"/>
    <lineage>
        <taxon>Eukaryota</taxon>
        <taxon>Rhodophyta</taxon>
        <taxon>Bangiophyceae</taxon>
        <taxon>Porphyridiales</taxon>
        <taxon>Porphyridiaceae</taxon>
        <taxon>Porphyridium</taxon>
    </lineage>
</organism>
<dbReference type="GO" id="GO:0000786">
    <property type="term" value="C:nucleosome"/>
    <property type="evidence" value="ECO:0007669"/>
    <property type="project" value="InterPro"/>
</dbReference>
<dbReference type="PANTHER" id="PTHR11467">
    <property type="entry name" value="HISTONE H1"/>
    <property type="match status" value="1"/>
</dbReference>
<accession>A0A5J4Z4T4</accession>
<dbReference type="PROSITE" id="PS51504">
    <property type="entry name" value="H15"/>
    <property type="match status" value="1"/>
</dbReference>
<keyword evidence="5 6" id="KW-0539">Nucleus</keyword>
<dbReference type="GO" id="GO:0003690">
    <property type="term" value="F:double-stranded DNA binding"/>
    <property type="evidence" value="ECO:0007669"/>
    <property type="project" value="TreeGrafter"/>
</dbReference>
<feature type="compositionally biased region" description="Basic residues" evidence="7">
    <location>
        <begin position="120"/>
        <end position="150"/>
    </location>
</feature>
<evidence type="ECO:0000256" key="7">
    <source>
        <dbReference type="SAM" id="MobiDB-lite"/>
    </source>
</evidence>
<comment type="similarity">
    <text evidence="6">Belongs to the histone H1/H5 family.</text>
</comment>
<keyword evidence="4 6" id="KW-0238">DNA-binding</keyword>
<feature type="compositionally biased region" description="Low complexity" evidence="7">
    <location>
        <begin position="1"/>
        <end position="29"/>
    </location>
</feature>
<dbReference type="GO" id="GO:0045910">
    <property type="term" value="P:negative regulation of DNA recombination"/>
    <property type="evidence" value="ECO:0007669"/>
    <property type="project" value="TreeGrafter"/>
</dbReference>
<reference evidence="10" key="1">
    <citation type="journal article" date="2019" name="Nat. Commun.">
        <title>Expansion of phycobilisome linker gene families in mesophilic red algae.</title>
        <authorList>
            <person name="Lee J."/>
            <person name="Kim D."/>
            <person name="Bhattacharya D."/>
            <person name="Yoon H.S."/>
        </authorList>
    </citation>
    <scope>NUCLEOTIDE SEQUENCE [LARGE SCALE GENOMIC DNA]</scope>
    <source>
        <strain evidence="10">CCMP 1328</strain>
    </source>
</reference>
<dbReference type="OrthoDB" id="1110759at2759"/>
<dbReference type="InterPro" id="IPR036390">
    <property type="entry name" value="WH_DNA-bd_sf"/>
</dbReference>
<comment type="caution">
    <text evidence="9">The sequence shown here is derived from an EMBL/GenBank/DDBJ whole genome shotgun (WGS) entry which is preliminary data.</text>
</comment>
<keyword evidence="10" id="KW-1185">Reference proteome</keyword>
<dbReference type="GO" id="GO:0006334">
    <property type="term" value="P:nucleosome assembly"/>
    <property type="evidence" value="ECO:0007669"/>
    <property type="project" value="InterPro"/>
</dbReference>
<dbReference type="GO" id="GO:0031492">
    <property type="term" value="F:nucleosomal DNA binding"/>
    <property type="evidence" value="ECO:0007669"/>
    <property type="project" value="TreeGrafter"/>
</dbReference>
<evidence type="ECO:0000256" key="3">
    <source>
        <dbReference type="ARBA" id="ARBA00022454"/>
    </source>
</evidence>
<dbReference type="GO" id="GO:0030527">
    <property type="term" value="F:structural constituent of chromatin"/>
    <property type="evidence" value="ECO:0007669"/>
    <property type="project" value="InterPro"/>
</dbReference>
<dbReference type="PANTHER" id="PTHR11467:SF36">
    <property type="entry name" value="HISTONE 24-RELATED"/>
    <property type="match status" value="1"/>
</dbReference>
<gene>
    <name evidence="9" type="ORF">FVE85_5549</name>
</gene>
<evidence type="ECO:0000256" key="6">
    <source>
        <dbReference type="RuleBase" id="RU003894"/>
    </source>
</evidence>
<dbReference type="PRINTS" id="PR00624">
    <property type="entry name" value="HISTONEH5"/>
</dbReference>
<evidence type="ECO:0000256" key="4">
    <source>
        <dbReference type="ARBA" id="ARBA00023125"/>
    </source>
</evidence>
<proteinExistence type="inferred from homology"/>
<dbReference type="SMART" id="SM00526">
    <property type="entry name" value="H15"/>
    <property type="match status" value="1"/>
</dbReference>
<dbReference type="GO" id="GO:0030261">
    <property type="term" value="P:chromosome condensation"/>
    <property type="evidence" value="ECO:0007669"/>
    <property type="project" value="TreeGrafter"/>
</dbReference>
<evidence type="ECO:0000313" key="10">
    <source>
        <dbReference type="Proteomes" id="UP000324585"/>
    </source>
</evidence>
<evidence type="ECO:0000256" key="2">
    <source>
        <dbReference type="ARBA" id="ARBA00004286"/>
    </source>
</evidence>
<feature type="domain" description="H15" evidence="8">
    <location>
        <begin position="30"/>
        <end position="97"/>
    </location>
</feature>
<evidence type="ECO:0000313" key="9">
    <source>
        <dbReference type="EMBL" id="KAA8497964.1"/>
    </source>
</evidence>
<dbReference type="InterPro" id="IPR036388">
    <property type="entry name" value="WH-like_DNA-bd_sf"/>
</dbReference>
<dbReference type="InterPro" id="IPR005819">
    <property type="entry name" value="H1/H5"/>
</dbReference>
<dbReference type="EMBL" id="VRMN01000001">
    <property type="protein sequence ID" value="KAA8497964.1"/>
    <property type="molecule type" value="Genomic_DNA"/>
</dbReference>
<comment type="subcellular location">
    <subcellularLocation>
        <location evidence="2">Chromosome</location>
    </subcellularLocation>
    <subcellularLocation>
        <location evidence="1 6">Nucleus</location>
    </subcellularLocation>
</comment>
<name>A0A5J4Z4T4_PORPP</name>
<protein>
    <submittedName>
        <fullName evidence="9">Histone H1</fullName>
    </submittedName>
</protein>
<dbReference type="OMA" id="TARPPYF"/>
<dbReference type="CDD" id="cd00073">
    <property type="entry name" value="H15"/>
    <property type="match status" value="1"/>
</dbReference>
<evidence type="ECO:0000256" key="1">
    <source>
        <dbReference type="ARBA" id="ARBA00004123"/>
    </source>
</evidence>
<feature type="region of interest" description="Disordered" evidence="7">
    <location>
        <begin position="1"/>
        <end position="30"/>
    </location>
</feature>